<evidence type="ECO:0000313" key="4">
    <source>
        <dbReference type="Proteomes" id="UP000027195"/>
    </source>
</evidence>
<organism evidence="3 4">
    <name type="scientific">Botryobasidium botryosum (strain FD-172 SS1)</name>
    <dbReference type="NCBI Taxonomy" id="930990"/>
    <lineage>
        <taxon>Eukaryota</taxon>
        <taxon>Fungi</taxon>
        <taxon>Dikarya</taxon>
        <taxon>Basidiomycota</taxon>
        <taxon>Agaricomycotina</taxon>
        <taxon>Agaricomycetes</taxon>
        <taxon>Cantharellales</taxon>
        <taxon>Botryobasidiaceae</taxon>
        <taxon>Botryobasidium</taxon>
    </lineage>
</organism>
<reference evidence="4" key="1">
    <citation type="journal article" date="2014" name="Proc. Natl. Acad. Sci. U.S.A.">
        <title>Extensive sampling of basidiomycete genomes demonstrates inadequacy of the white-rot/brown-rot paradigm for wood decay fungi.</title>
        <authorList>
            <person name="Riley R."/>
            <person name="Salamov A.A."/>
            <person name="Brown D.W."/>
            <person name="Nagy L.G."/>
            <person name="Floudas D."/>
            <person name="Held B.W."/>
            <person name="Levasseur A."/>
            <person name="Lombard V."/>
            <person name="Morin E."/>
            <person name="Otillar R."/>
            <person name="Lindquist E.A."/>
            <person name="Sun H."/>
            <person name="LaButti K.M."/>
            <person name="Schmutz J."/>
            <person name="Jabbour D."/>
            <person name="Luo H."/>
            <person name="Baker S.E."/>
            <person name="Pisabarro A.G."/>
            <person name="Walton J.D."/>
            <person name="Blanchette R.A."/>
            <person name="Henrissat B."/>
            <person name="Martin F."/>
            <person name="Cullen D."/>
            <person name="Hibbett D.S."/>
            <person name="Grigoriev I.V."/>
        </authorList>
    </citation>
    <scope>NUCLEOTIDE SEQUENCE [LARGE SCALE GENOMIC DNA]</scope>
    <source>
        <strain evidence="4">FD-172 SS1</strain>
    </source>
</reference>
<dbReference type="AlphaFoldDB" id="A0A067N235"/>
<feature type="compositionally biased region" description="Polar residues" evidence="1">
    <location>
        <begin position="160"/>
        <end position="177"/>
    </location>
</feature>
<name>A0A067N235_BOTB1</name>
<sequence>MSSNDRRRAFRFGIYAILIGIGVHVALRWVPQTIYAAGIVQVLVACASLGTLIGVLIFDYRNGGTLMSRRQEEKLLMFVIGLFWLSMAIAFRIFRARQAGGGAGMYHEMEHTYGGAHERIPRVHSMEWKGQKNRAQHTQHTQHNQNNHRRNKHNKHSRAPTPQTPRRITTNSRTSHASRAKADTVLWRRSRIIGGRGRADSRRRRTPGTPQKSGHEGAGVG</sequence>
<keyword evidence="2" id="KW-0812">Transmembrane</keyword>
<dbReference type="STRING" id="930990.A0A067N235"/>
<dbReference type="EMBL" id="KL198017">
    <property type="protein sequence ID" value="KDQ21025.1"/>
    <property type="molecule type" value="Genomic_DNA"/>
</dbReference>
<dbReference type="Proteomes" id="UP000027195">
    <property type="component" value="Unassembled WGS sequence"/>
</dbReference>
<feature type="transmembrane region" description="Helical" evidence="2">
    <location>
        <begin position="12"/>
        <end position="30"/>
    </location>
</feature>
<proteinExistence type="predicted"/>
<keyword evidence="2" id="KW-0472">Membrane</keyword>
<feature type="compositionally biased region" description="Basic residues" evidence="1">
    <location>
        <begin position="146"/>
        <end position="158"/>
    </location>
</feature>
<protein>
    <submittedName>
        <fullName evidence="3">Uncharacterized protein</fullName>
    </submittedName>
</protein>
<gene>
    <name evidence="3" type="ORF">BOTBODRAFT_326071</name>
</gene>
<dbReference type="InParanoid" id="A0A067N235"/>
<evidence type="ECO:0000313" key="3">
    <source>
        <dbReference type="EMBL" id="KDQ21025.1"/>
    </source>
</evidence>
<feature type="transmembrane region" description="Helical" evidence="2">
    <location>
        <begin position="36"/>
        <end position="60"/>
    </location>
</feature>
<feature type="transmembrane region" description="Helical" evidence="2">
    <location>
        <begin position="75"/>
        <end position="94"/>
    </location>
</feature>
<feature type="region of interest" description="Disordered" evidence="1">
    <location>
        <begin position="128"/>
        <end position="221"/>
    </location>
</feature>
<evidence type="ECO:0000256" key="1">
    <source>
        <dbReference type="SAM" id="MobiDB-lite"/>
    </source>
</evidence>
<keyword evidence="4" id="KW-1185">Reference proteome</keyword>
<dbReference type="OrthoDB" id="3266871at2759"/>
<evidence type="ECO:0000256" key="2">
    <source>
        <dbReference type="SAM" id="Phobius"/>
    </source>
</evidence>
<dbReference type="HOGENOM" id="CLU_1250473_0_0_1"/>
<keyword evidence="2" id="KW-1133">Transmembrane helix</keyword>
<accession>A0A067N235</accession>